<evidence type="ECO:0000313" key="3">
    <source>
        <dbReference type="EMBL" id="WOJ90549.1"/>
    </source>
</evidence>
<gene>
    <name evidence="3" type="ORF">RZS28_04430</name>
</gene>
<feature type="region of interest" description="Disordered" evidence="1">
    <location>
        <begin position="23"/>
        <end position="44"/>
    </location>
</feature>
<dbReference type="EMBL" id="CP136862">
    <property type="protein sequence ID" value="WOJ90549.1"/>
    <property type="molecule type" value="Genomic_DNA"/>
</dbReference>
<keyword evidence="2" id="KW-0732">Signal</keyword>
<keyword evidence="4" id="KW-1185">Reference proteome</keyword>
<sequence length="119" mass="13263">MLKKTTSVFLVASALAMIATAASAETQARQHRQHRKPVTPVYYDEQPPLTVNKRSFLDPGPVVPVGSMSNYVTANTIFNRTPDQTFARSKYGNEELPWPLEVPGRPGPILEFETPAYPY</sequence>
<feature type="chain" id="PRO_5047117073" evidence="2">
    <location>
        <begin position="25"/>
        <end position="119"/>
    </location>
</feature>
<protein>
    <submittedName>
        <fullName evidence="3">Uncharacterized protein</fullName>
    </submittedName>
</protein>
<evidence type="ECO:0000313" key="4">
    <source>
        <dbReference type="Proteomes" id="UP001626536"/>
    </source>
</evidence>
<proteinExistence type="predicted"/>
<name>A0ABZ0HTB8_9HYPH</name>
<organism evidence="3 4">
    <name type="scientific">Methylocapsa polymorpha</name>
    <dbReference type="NCBI Taxonomy" id="3080828"/>
    <lineage>
        <taxon>Bacteria</taxon>
        <taxon>Pseudomonadati</taxon>
        <taxon>Pseudomonadota</taxon>
        <taxon>Alphaproteobacteria</taxon>
        <taxon>Hyphomicrobiales</taxon>
        <taxon>Beijerinckiaceae</taxon>
        <taxon>Methylocapsa</taxon>
    </lineage>
</organism>
<accession>A0ABZ0HTB8</accession>
<feature type="signal peptide" evidence="2">
    <location>
        <begin position="1"/>
        <end position="24"/>
    </location>
</feature>
<dbReference type="Proteomes" id="UP001626536">
    <property type="component" value="Chromosome"/>
</dbReference>
<evidence type="ECO:0000256" key="2">
    <source>
        <dbReference type="SAM" id="SignalP"/>
    </source>
</evidence>
<reference evidence="3 4" key="1">
    <citation type="submission" date="2023-10" db="EMBL/GenBank/DDBJ databases">
        <title>Novel methanotroph of the genus Methylocapsa from a subarctic wetland.</title>
        <authorList>
            <person name="Belova S.E."/>
            <person name="Oshkin I.Y."/>
            <person name="Miroshnikov K."/>
            <person name="Dedysh S.N."/>
        </authorList>
    </citation>
    <scope>NUCLEOTIDE SEQUENCE [LARGE SCALE GENOMIC DNA]</scope>
    <source>
        <strain evidence="3 4">RX1</strain>
    </source>
</reference>
<dbReference type="RefSeq" id="WP_407340093.1">
    <property type="nucleotide sequence ID" value="NZ_CP136862.1"/>
</dbReference>
<evidence type="ECO:0000256" key="1">
    <source>
        <dbReference type="SAM" id="MobiDB-lite"/>
    </source>
</evidence>